<dbReference type="STRING" id="1844.UG56_007190"/>
<sequence length="325" mass="33734">MWQLTDAFTFNEEIRPLPEPRPGEVVVHPTAVGICGTDLHAWRGRLDRLPIVPTHDGIGIVTNVGPRADPALRGARVVIDPVDQCGTCASCRAGHPGVCLVGGYLGMTVDGLLAERVALPAARVVPVPPSVGDDAATVLEPVAIGFRIRAEIAARRITPGTALLIGGGPLGLLIGQLLAHDGWLVTIEEPSAERRARAHNLGLAASAPGEHSGWRATLVVDTSAVEPGTRAALAAAVPGALVILLGRSPADVPAGDILLREIDLLGIRGGAGHYADALAAVANGTLDPASLVDEMHEINDLGDLEKAFSSHDRPIPPLRSVLHLP</sequence>
<dbReference type="Pfam" id="PF08240">
    <property type="entry name" value="ADH_N"/>
    <property type="match status" value="1"/>
</dbReference>
<feature type="domain" description="Alcohol dehydrogenase-like N-terminal" evidence="3">
    <location>
        <begin position="22"/>
        <end position="128"/>
    </location>
</feature>
<dbReference type="AlphaFoldDB" id="A0A1J4N7G8"/>
<dbReference type="SUPFAM" id="SSF51735">
    <property type="entry name" value="NAD(P)-binding Rossmann-fold domains"/>
    <property type="match status" value="1"/>
</dbReference>
<dbReference type="Gene3D" id="3.40.50.720">
    <property type="entry name" value="NAD(P)-binding Rossmann-like Domain"/>
    <property type="match status" value="1"/>
</dbReference>
<proteinExistence type="predicted"/>
<reference evidence="4" key="1">
    <citation type="submission" date="2016-10" db="EMBL/GenBank/DDBJ databases">
        <title>Draft Genome Sequence of Nocardioides luteus Strain BAFB, an Alkane-Degrading Bacterium Isolated from JP-7 Polluted Soil.</title>
        <authorList>
            <person name="Brown L."/>
            <person name="Ruiz O.N."/>
            <person name="Gunasekera T."/>
        </authorList>
    </citation>
    <scope>NUCLEOTIDE SEQUENCE [LARGE SCALE GENOMIC DNA]</scope>
    <source>
        <strain evidence="4">BAFB</strain>
    </source>
</reference>
<dbReference type="GO" id="GO:0016491">
    <property type="term" value="F:oxidoreductase activity"/>
    <property type="evidence" value="ECO:0007669"/>
    <property type="project" value="UniProtKB-KW"/>
</dbReference>
<evidence type="ECO:0000313" key="5">
    <source>
        <dbReference type="Proteomes" id="UP000033772"/>
    </source>
</evidence>
<dbReference type="EMBL" id="JZDQ02000008">
    <property type="protein sequence ID" value="OIJ27467.1"/>
    <property type="molecule type" value="Genomic_DNA"/>
</dbReference>
<dbReference type="InterPro" id="IPR050129">
    <property type="entry name" value="Zn_alcohol_dh"/>
</dbReference>
<evidence type="ECO:0000313" key="4">
    <source>
        <dbReference type="EMBL" id="OIJ27467.1"/>
    </source>
</evidence>
<dbReference type="InterPro" id="IPR011032">
    <property type="entry name" value="GroES-like_sf"/>
</dbReference>
<dbReference type="InterPro" id="IPR013154">
    <property type="entry name" value="ADH-like_N"/>
</dbReference>
<dbReference type="PANTHER" id="PTHR43401:SF2">
    <property type="entry name" value="L-THREONINE 3-DEHYDROGENASE"/>
    <property type="match status" value="1"/>
</dbReference>
<comment type="cofactor">
    <cofactor evidence="1">
        <name>Zn(2+)</name>
        <dbReference type="ChEBI" id="CHEBI:29105"/>
    </cofactor>
</comment>
<keyword evidence="2" id="KW-0560">Oxidoreductase</keyword>
<dbReference type="PANTHER" id="PTHR43401">
    <property type="entry name" value="L-THREONINE 3-DEHYDROGENASE"/>
    <property type="match status" value="1"/>
</dbReference>
<dbReference type="SUPFAM" id="SSF50129">
    <property type="entry name" value="GroES-like"/>
    <property type="match status" value="1"/>
</dbReference>
<name>A0A1J4N7G8_9ACTN</name>
<comment type="caution">
    <text evidence="4">The sequence shown here is derived from an EMBL/GenBank/DDBJ whole genome shotgun (WGS) entry which is preliminary data.</text>
</comment>
<evidence type="ECO:0000259" key="3">
    <source>
        <dbReference type="Pfam" id="PF08240"/>
    </source>
</evidence>
<evidence type="ECO:0000256" key="2">
    <source>
        <dbReference type="ARBA" id="ARBA00023002"/>
    </source>
</evidence>
<keyword evidence="5" id="KW-1185">Reference proteome</keyword>
<dbReference type="Gene3D" id="3.90.180.10">
    <property type="entry name" value="Medium-chain alcohol dehydrogenases, catalytic domain"/>
    <property type="match status" value="1"/>
</dbReference>
<dbReference type="InterPro" id="IPR036291">
    <property type="entry name" value="NAD(P)-bd_dom_sf"/>
</dbReference>
<accession>A0A1J4N7G8</accession>
<organism evidence="4 5">
    <name type="scientific">Nocardioides luteus</name>
    <dbReference type="NCBI Taxonomy" id="1844"/>
    <lineage>
        <taxon>Bacteria</taxon>
        <taxon>Bacillati</taxon>
        <taxon>Actinomycetota</taxon>
        <taxon>Actinomycetes</taxon>
        <taxon>Propionibacteriales</taxon>
        <taxon>Nocardioidaceae</taxon>
        <taxon>Nocardioides</taxon>
    </lineage>
</organism>
<gene>
    <name evidence="4" type="ORF">UG56_007190</name>
</gene>
<dbReference type="Proteomes" id="UP000033772">
    <property type="component" value="Unassembled WGS sequence"/>
</dbReference>
<protein>
    <recommendedName>
        <fullName evidence="3">Alcohol dehydrogenase-like N-terminal domain-containing protein</fullName>
    </recommendedName>
</protein>
<evidence type="ECO:0000256" key="1">
    <source>
        <dbReference type="ARBA" id="ARBA00001947"/>
    </source>
</evidence>